<evidence type="ECO:0008006" key="4">
    <source>
        <dbReference type="Google" id="ProtNLM"/>
    </source>
</evidence>
<dbReference type="EMBL" id="JACCFK010000001">
    <property type="protein sequence ID" value="NYI87266.1"/>
    <property type="molecule type" value="Genomic_DNA"/>
</dbReference>
<dbReference type="PRINTS" id="PR01950">
    <property type="entry name" value="LANCSUPER"/>
</dbReference>
<dbReference type="GO" id="GO:0046872">
    <property type="term" value="F:metal ion binding"/>
    <property type="evidence" value="ECO:0007669"/>
    <property type="project" value="UniProtKB-KW"/>
</dbReference>
<dbReference type="Gene3D" id="1.50.10.20">
    <property type="match status" value="1"/>
</dbReference>
<comment type="caution">
    <text evidence="2">The sequence shown here is derived from an EMBL/GenBank/DDBJ whole genome shotgun (WGS) entry which is preliminary data.</text>
</comment>
<dbReference type="RefSeq" id="WP_179771689.1">
    <property type="nucleotide sequence ID" value="NZ_JACCFK010000001.1"/>
</dbReference>
<dbReference type="GO" id="GO:0031179">
    <property type="term" value="P:peptide modification"/>
    <property type="evidence" value="ECO:0007669"/>
    <property type="project" value="InterPro"/>
</dbReference>
<keyword evidence="1" id="KW-0862">Zinc</keyword>
<dbReference type="Pfam" id="PF05147">
    <property type="entry name" value="LANC_like"/>
    <property type="match status" value="1"/>
</dbReference>
<keyword evidence="3" id="KW-1185">Reference proteome</keyword>
<organism evidence="2 3">
    <name type="scientific">Amycolatopsis endophytica</name>
    <dbReference type="NCBI Taxonomy" id="860233"/>
    <lineage>
        <taxon>Bacteria</taxon>
        <taxon>Bacillati</taxon>
        <taxon>Actinomycetota</taxon>
        <taxon>Actinomycetes</taxon>
        <taxon>Pseudonocardiales</taxon>
        <taxon>Pseudonocardiaceae</taxon>
        <taxon>Amycolatopsis</taxon>
    </lineage>
</organism>
<keyword evidence="1" id="KW-0479">Metal-binding</keyword>
<name>A0A853AXF4_9PSEU</name>
<dbReference type="SUPFAM" id="SSF158745">
    <property type="entry name" value="LanC-like"/>
    <property type="match status" value="1"/>
</dbReference>
<feature type="binding site" evidence="1">
    <location>
        <position position="226"/>
    </location>
    <ligand>
        <name>Zn(2+)</name>
        <dbReference type="ChEBI" id="CHEBI:29105"/>
    </ligand>
</feature>
<dbReference type="InterPro" id="IPR007822">
    <property type="entry name" value="LANC-like"/>
</dbReference>
<reference evidence="2 3" key="1">
    <citation type="submission" date="2020-07" db="EMBL/GenBank/DDBJ databases">
        <title>Sequencing the genomes of 1000 actinobacteria strains.</title>
        <authorList>
            <person name="Klenk H.-P."/>
        </authorList>
    </citation>
    <scope>NUCLEOTIDE SEQUENCE [LARGE SCALE GENOMIC DNA]</scope>
    <source>
        <strain evidence="2 3">DSM 104006</strain>
    </source>
</reference>
<sequence length="346" mass="36158">MARDLTGAAVEVLASWTDRQETGTAAPDPGAAVLAVLLGDHPASRAALRTWLRTSTRCTGPGLYGGFTGVLAGLQLIARIDPALSPVAGRTAARLVSQARWRTREVGFEDYDLVSGPAGLLSVLPDAGPARHHLAALAGHDLDGYRIGAHDGHTLLGWTQGGIVTGLAHGVAGPLSALAPEGPGEAVRNLASWLVAHQETDGLGVASWRSRADGPRDAVVRRQAWCYGTPGISWALWTAGGEFADAGLRAMDTLCAAYDEEIHLTDHPLSLCHGAAGVLLVADAFARRSDVGGPLRDRLVRLVRSRLPEVTAMDDLSLLTGATGVLAALLTVDGADREWLRVLALS</sequence>
<feature type="binding site" evidence="1">
    <location>
        <position position="273"/>
    </location>
    <ligand>
        <name>Zn(2+)</name>
        <dbReference type="ChEBI" id="CHEBI:29105"/>
    </ligand>
</feature>
<proteinExistence type="predicted"/>
<feature type="binding site" evidence="1">
    <location>
        <position position="272"/>
    </location>
    <ligand>
        <name>Zn(2+)</name>
        <dbReference type="ChEBI" id="CHEBI:29105"/>
    </ligand>
</feature>
<protein>
    <recommendedName>
        <fullName evidence="4">Subtilin biosynthesis protein spaC</fullName>
    </recommendedName>
</protein>
<gene>
    <name evidence="2" type="ORF">HNR02_000589</name>
</gene>
<dbReference type="Proteomes" id="UP000549616">
    <property type="component" value="Unassembled WGS sequence"/>
</dbReference>
<evidence type="ECO:0000313" key="2">
    <source>
        <dbReference type="EMBL" id="NYI87266.1"/>
    </source>
</evidence>
<dbReference type="AlphaFoldDB" id="A0A853AXF4"/>
<dbReference type="SMART" id="SM01260">
    <property type="entry name" value="LANC_like"/>
    <property type="match status" value="1"/>
</dbReference>
<accession>A0A853AXF4</accession>
<evidence type="ECO:0000256" key="1">
    <source>
        <dbReference type="PIRSR" id="PIRSR607822-1"/>
    </source>
</evidence>
<evidence type="ECO:0000313" key="3">
    <source>
        <dbReference type="Proteomes" id="UP000549616"/>
    </source>
</evidence>